<organism evidence="7 8">
    <name type="scientific">Peribacillus loiseleuriae</name>
    <dbReference type="NCBI Taxonomy" id="1679170"/>
    <lineage>
        <taxon>Bacteria</taxon>
        <taxon>Bacillati</taxon>
        <taxon>Bacillota</taxon>
        <taxon>Bacilli</taxon>
        <taxon>Bacillales</taxon>
        <taxon>Bacillaceae</taxon>
        <taxon>Peribacillus</taxon>
    </lineage>
</organism>
<dbReference type="SUPFAM" id="SSF56112">
    <property type="entry name" value="Protein kinase-like (PK-like)"/>
    <property type="match status" value="1"/>
</dbReference>
<sequence>MFKINHVKPQLSLDRWKRIGDTEGKNSEVWIARDTQLDQVMILKKITKQSLEQQLVEDYFSEAKMLNESKHPHVMPIHYSAEDDDNVYITMPYYETGSLNSLINDRFLSTREILRYSLDFLSGLLYIHIKGLLHLDIKPTNVIIDYSGKAILTDFGLSKYLNENGFADQQRQYVAHKSPESYITTDKTVSDDIYQAGLTLYRMCNGNKDFDAQFDDLKSSLNKQEIEAKINKGLFPNRKVYLPHIPTKLRKVINKMLNPDISKRYQDVLSIINDLSKIDETMDWKYVIIGEQTFEWTYDGENSMITVKIEHVEEKYLTSVSKYVKNSKNTQKQPKMANSSNTLSEALAHVETIFPQYA</sequence>
<dbReference type="SMART" id="SM00220">
    <property type="entry name" value="S_TKc"/>
    <property type="match status" value="1"/>
</dbReference>
<dbReference type="InterPro" id="IPR000719">
    <property type="entry name" value="Prot_kinase_dom"/>
</dbReference>
<comment type="caution">
    <text evidence="7">The sequence shown here is derived from an EMBL/GenBank/DDBJ whole genome shotgun (WGS) entry which is preliminary data.</text>
</comment>
<keyword evidence="5" id="KW-0067">ATP-binding</keyword>
<dbReference type="RefSeq" id="WP_049681906.1">
    <property type="nucleotide sequence ID" value="NZ_LFZW01000001.1"/>
</dbReference>
<dbReference type="GO" id="GO:0005524">
    <property type="term" value="F:ATP binding"/>
    <property type="evidence" value="ECO:0007669"/>
    <property type="project" value="UniProtKB-KW"/>
</dbReference>
<evidence type="ECO:0000256" key="1">
    <source>
        <dbReference type="ARBA" id="ARBA00012513"/>
    </source>
</evidence>
<dbReference type="PROSITE" id="PS50011">
    <property type="entry name" value="PROTEIN_KINASE_DOM"/>
    <property type="match status" value="1"/>
</dbReference>
<evidence type="ECO:0000256" key="3">
    <source>
        <dbReference type="ARBA" id="ARBA00022741"/>
    </source>
</evidence>
<protein>
    <recommendedName>
        <fullName evidence="1">non-specific serine/threonine protein kinase</fullName>
        <ecNumber evidence="1">2.7.11.1</ecNumber>
    </recommendedName>
</protein>
<dbReference type="AlphaFoldDB" id="A0A0K9GVA0"/>
<dbReference type="EMBL" id="LFZW01000001">
    <property type="protein sequence ID" value="KMY50553.1"/>
    <property type="molecule type" value="Genomic_DNA"/>
</dbReference>
<dbReference type="EC" id="2.7.11.1" evidence="1"/>
<name>A0A0K9GVA0_9BACI</name>
<evidence type="ECO:0000313" key="8">
    <source>
        <dbReference type="Proteomes" id="UP000037146"/>
    </source>
</evidence>
<dbReference type="PATRIC" id="fig|1679170.3.peg.3292"/>
<dbReference type="STRING" id="1679170.AC625_14425"/>
<evidence type="ECO:0000256" key="2">
    <source>
        <dbReference type="ARBA" id="ARBA00022679"/>
    </source>
</evidence>
<keyword evidence="3" id="KW-0547">Nucleotide-binding</keyword>
<evidence type="ECO:0000313" key="7">
    <source>
        <dbReference type="EMBL" id="KMY50553.1"/>
    </source>
</evidence>
<dbReference type="GO" id="GO:0004674">
    <property type="term" value="F:protein serine/threonine kinase activity"/>
    <property type="evidence" value="ECO:0007669"/>
    <property type="project" value="UniProtKB-EC"/>
</dbReference>
<keyword evidence="8" id="KW-1185">Reference proteome</keyword>
<dbReference type="InterPro" id="IPR011009">
    <property type="entry name" value="Kinase-like_dom_sf"/>
</dbReference>
<keyword evidence="2" id="KW-0808">Transferase</keyword>
<proteinExistence type="predicted"/>
<dbReference type="CDD" id="cd14014">
    <property type="entry name" value="STKc_PknB_like"/>
    <property type="match status" value="1"/>
</dbReference>
<dbReference type="PANTHER" id="PTHR43289">
    <property type="entry name" value="MITOGEN-ACTIVATED PROTEIN KINASE KINASE KINASE 20-RELATED"/>
    <property type="match status" value="1"/>
</dbReference>
<dbReference type="Proteomes" id="UP000037146">
    <property type="component" value="Unassembled WGS sequence"/>
</dbReference>
<dbReference type="PROSITE" id="PS00108">
    <property type="entry name" value="PROTEIN_KINASE_ST"/>
    <property type="match status" value="1"/>
</dbReference>
<dbReference type="PANTHER" id="PTHR43289:SF6">
    <property type="entry name" value="SERINE_THREONINE-PROTEIN KINASE NEKL-3"/>
    <property type="match status" value="1"/>
</dbReference>
<accession>A0A0K9GVA0</accession>
<dbReference type="InterPro" id="IPR008271">
    <property type="entry name" value="Ser/Thr_kinase_AS"/>
</dbReference>
<gene>
    <name evidence="7" type="ORF">AC625_14425</name>
</gene>
<dbReference type="OrthoDB" id="9762169at2"/>
<evidence type="ECO:0000259" key="6">
    <source>
        <dbReference type="PROSITE" id="PS50011"/>
    </source>
</evidence>
<evidence type="ECO:0000256" key="5">
    <source>
        <dbReference type="ARBA" id="ARBA00022840"/>
    </source>
</evidence>
<evidence type="ECO:0000256" key="4">
    <source>
        <dbReference type="ARBA" id="ARBA00022777"/>
    </source>
</evidence>
<reference evidence="8" key="1">
    <citation type="submission" date="2015-07" db="EMBL/GenBank/DDBJ databases">
        <title>Genome sequencing project for genomic taxonomy and phylogenomics of Bacillus-like bacteria.</title>
        <authorList>
            <person name="Liu B."/>
            <person name="Wang J."/>
            <person name="Zhu Y."/>
            <person name="Liu G."/>
            <person name="Chen Q."/>
            <person name="Chen Z."/>
            <person name="Lan J."/>
            <person name="Che J."/>
            <person name="Ge C."/>
            <person name="Shi H."/>
            <person name="Pan Z."/>
            <person name="Liu X."/>
        </authorList>
    </citation>
    <scope>NUCLEOTIDE SEQUENCE [LARGE SCALE GENOMIC DNA]</scope>
    <source>
        <strain evidence="8">FJAT-27997</strain>
    </source>
</reference>
<keyword evidence="4" id="KW-0418">Kinase</keyword>
<dbReference type="Pfam" id="PF00069">
    <property type="entry name" value="Pkinase"/>
    <property type="match status" value="1"/>
</dbReference>
<dbReference type="Gene3D" id="1.10.510.10">
    <property type="entry name" value="Transferase(Phosphotransferase) domain 1"/>
    <property type="match status" value="1"/>
</dbReference>
<feature type="domain" description="Protein kinase" evidence="6">
    <location>
        <begin position="1"/>
        <end position="282"/>
    </location>
</feature>